<evidence type="ECO:0000256" key="18">
    <source>
        <dbReference type="ARBA" id="ARBA00047726"/>
    </source>
</evidence>
<comment type="function">
    <text evidence="1 20">NDH shuttles electrons from NAD(P)H:plastoquinone, via FMN and iron-sulfur (Fe-S) centers, to quinones in the photosynthetic chain and possibly in a chloroplast respiratory chain. The immediate electron acceptor for the enzyme in this species is believed to be plastoquinone. Couples the redox reaction to proton translocation, and thus conserves the redox energy in a proton gradient.</text>
</comment>
<dbReference type="GO" id="GO:0003954">
    <property type="term" value="F:NADH dehydrogenase activity"/>
    <property type="evidence" value="ECO:0007669"/>
    <property type="project" value="TreeGrafter"/>
</dbReference>
<evidence type="ECO:0000256" key="8">
    <source>
        <dbReference type="ARBA" id="ARBA00022640"/>
    </source>
</evidence>
<dbReference type="NCBIfam" id="TIGR01974">
    <property type="entry name" value="NDH_I_L"/>
    <property type="match status" value="1"/>
</dbReference>
<dbReference type="GeneID" id="67158932"/>
<dbReference type="Gene3D" id="1.20.5.2700">
    <property type="match status" value="1"/>
</dbReference>
<feature type="domain" description="NADH:ubiquinone/plastoquinone oxidoreductase chloroplast chain 5 C-terminal" evidence="23">
    <location>
        <begin position="448"/>
        <end position="690"/>
    </location>
</feature>
<accession>A0A7U0MQY9</accession>
<dbReference type="InterPro" id="IPR002128">
    <property type="entry name" value="NADH_UbQ_OxRdtase_chlpt_su5_C"/>
</dbReference>
<evidence type="ECO:0000256" key="12">
    <source>
        <dbReference type="ARBA" id="ARBA00022957"/>
    </source>
</evidence>
<feature type="transmembrane region" description="Helical" evidence="20">
    <location>
        <begin position="424"/>
        <end position="447"/>
    </location>
</feature>
<feature type="transmembrane region" description="Helical" evidence="20">
    <location>
        <begin position="121"/>
        <end position="139"/>
    </location>
</feature>
<feature type="transmembrane region" description="Helical" evidence="20">
    <location>
        <begin position="6"/>
        <end position="28"/>
    </location>
</feature>
<comment type="catalytic activity">
    <reaction evidence="19 20">
        <text>a plastoquinone + NADH + (n+1) H(+)(in) = a plastoquinol + NAD(+) + n H(+)(out)</text>
        <dbReference type="Rhea" id="RHEA:42608"/>
        <dbReference type="Rhea" id="RHEA-COMP:9561"/>
        <dbReference type="Rhea" id="RHEA-COMP:9562"/>
        <dbReference type="ChEBI" id="CHEBI:15378"/>
        <dbReference type="ChEBI" id="CHEBI:17757"/>
        <dbReference type="ChEBI" id="CHEBI:57540"/>
        <dbReference type="ChEBI" id="CHEBI:57945"/>
        <dbReference type="ChEBI" id="CHEBI:62192"/>
    </reaction>
</comment>
<keyword evidence="10 20" id="KW-0874">Quinone</keyword>
<feature type="transmembrane region" description="Helical" evidence="20">
    <location>
        <begin position="293"/>
        <end position="311"/>
    </location>
</feature>
<keyword evidence="7 20" id="KW-0150">Chloroplast</keyword>
<comment type="subcellular location">
    <subcellularLocation>
        <location evidence="2 20">Plastid</location>
        <location evidence="2 20">Chloroplast thylakoid membrane</location>
        <topology evidence="2 20">Multi-pass membrane protein</topology>
    </subcellularLocation>
</comment>
<feature type="transmembrane region" description="Helical" evidence="20">
    <location>
        <begin position="723"/>
        <end position="743"/>
    </location>
</feature>
<gene>
    <name evidence="20 24" type="primary">ndhF</name>
</gene>
<dbReference type="InterPro" id="IPR001516">
    <property type="entry name" value="Proton_antipo_N"/>
</dbReference>
<dbReference type="GO" id="GO:0042773">
    <property type="term" value="P:ATP synthesis coupled electron transport"/>
    <property type="evidence" value="ECO:0007669"/>
    <property type="project" value="InterPro"/>
</dbReference>
<protein>
    <recommendedName>
        <fullName evidence="5 20">NAD(P)H-quinone oxidoreductase subunit 5, chloroplastic</fullName>
        <ecNumber evidence="20">7.1.1.-</ecNumber>
    </recommendedName>
    <alternativeName>
        <fullName evidence="20">NADH-plastoquinone oxidoreductase subunit 5</fullName>
    </alternativeName>
</protein>
<evidence type="ECO:0000313" key="24">
    <source>
        <dbReference type="EMBL" id="QQX45223.1"/>
    </source>
</evidence>
<evidence type="ECO:0000256" key="16">
    <source>
        <dbReference type="ARBA" id="ARBA00023078"/>
    </source>
</evidence>
<feature type="transmembrane region" description="Helical" evidence="20">
    <location>
        <begin position="187"/>
        <end position="203"/>
    </location>
</feature>
<evidence type="ECO:0000256" key="19">
    <source>
        <dbReference type="ARBA" id="ARBA00048026"/>
    </source>
</evidence>
<evidence type="ECO:0000256" key="5">
    <source>
        <dbReference type="ARBA" id="ARBA00018648"/>
    </source>
</evidence>
<evidence type="ECO:0000256" key="1">
    <source>
        <dbReference type="ARBA" id="ARBA00004059"/>
    </source>
</evidence>
<comment type="similarity">
    <text evidence="3 20">Belongs to the complex I subunit 5 family.</text>
</comment>
<feature type="transmembrane region" description="Helical" evidence="20">
    <location>
        <begin position="548"/>
        <end position="568"/>
    </location>
</feature>
<name>A0A7U0MQY9_9AQUA</name>
<feature type="transmembrane region" description="Helical" evidence="20">
    <location>
        <begin position="223"/>
        <end position="242"/>
    </location>
</feature>
<dbReference type="PANTHER" id="PTHR42829:SF2">
    <property type="entry name" value="NADH-UBIQUINONE OXIDOREDUCTASE CHAIN 5"/>
    <property type="match status" value="1"/>
</dbReference>
<dbReference type="PANTHER" id="PTHR42829">
    <property type="entry name" value="NADH-UBIQUINONE OXIDOREDUCTASE CHAIN 5"/>
    <property type="match status" value="1"/>
</dbReference>
<proteinExistence type="inferred from homology"/>
<dbReference type="GO" id="GO:0048038">
    <property type="term" value="F:quinone binding"/>
    <property type="evidence" value="ECO:0007669"/>
    <property type="project" value="UniProtKB-KW"/>
</dbReference>
<dbReference type="Pfam" id="PF00361">
    <property type="entry name" value="Proton_antipo_M"/>
    <property type="match status" value="1"/>
</dbReference>
<evidence type="ECO:0000256" key="4">
    <source>
        <dbReference type="ARBA" id="ARBA00011199"/>
    </source>
</evidence>
<dbReference type="Pfam" id="PF00662">
    <property type="entry name" value="Proton_antipo_N"/>
    <property type="match status" value="1"/>
</dbReference>
<evidence type="ECO:0000256" key="2">
    <source>
        <dbReference type="ARBA" id="ARBA00004454"/>
    </source>
</evidence>
<evidence type="ECO:0000256" key="15">
    <source>
        <dbReference type="ARBA" id="ARBA00023027"/>
    </source>
</evidence>
<feature type="transmembrane region" description="Helical" evidence="20">
    <location>
        <begin position="145"/>
        <end position="166"/>
    </location>
</feature>
<keyword evidence="9 20" id="KW-0812">Transmembrane</keyword>
<keyword evidence="11 20" id="KW-0521">NADP</keyword>
<feature type="transmembrane region" description="Helical" evidence="20">
    <location>
        <begin position="606"/>
        <end position="624"/>
    </location>
</feature>
<keyword evidence="17 20" id="KW-0472">Membrane</keyword>
<evidence type="ECO:0000256" key="17">
    <source>
        <dbReference type="ARBA" id="ARBA00023136"/>
    </source>
</evidence>
<sequence>MEQTYQYAWIIPFVPLPVPMLIGVGLLLFPTATKNLRRMWSFHSILLLSIVMIFSIDLSIQQINSSSIYQYVWSWIITNDFSLEFGYLIDPLTSIMSILITTVGIMVLIYSDNYMSHDQGYVRFFAYMSFFSTSMLGLVTSSNLIQIYIFWELVGICSYLLIGFWFTRPVAANACQKAFVTNRVGDFGLLLGILGFYWITGSFEFRDLFEIFNNLIYNNEVNFLFVTLCGVLLFAGAVAKSAQFPLHVWLADAMEGPTPISALIHAATMVAAGIFLVARLFPLFIVIPSLMNLISLVGIITVFLGATLALAQKDIKRGLAYSTMSQLGYMMLALGMGSYQSALFHLITHAYSKALLFLGSGSVIHSMETLVGYSPDKSQNMVLMGGLTKHVPITKNAFLLGTLSLCGIPPLACFWSKDEILHDSWLYSPLFAIIAWSTAGLTAFYMFRIYLLTFEGHLNVHFQNYSGKKNTPFYSISLWGKGDSRGINTNFHLLSLLRMNNQNTSLKTKKTYRIDENVRNRTQPVMTITHFGNKKTYLYPYESDNTMLFPLLLLVLFTLFVGFLGIPFNQKGVDLDILSKWLTPSINLLHENSNNSTSWYEFVKDAGFSVSIAYLGIFIASFLYKPLYSSLQNLDLINSFVKTGPKRTLWDKIINVIYSWSYNRGYIDAFYARSLTGGIRGLAELTHFFDRRVVDGITNGVGVMSFFVGEGIKSVGGGRISSYLFLYLSYVSIFLFIYSLLFFESLRKIFYF</sequence>
<evidence type="ECO:0000256" key="11">
    <source>
        <dbReference type="ARBA" id="ARBA00022857"/>
    </source>
</evidence>
<feature type="transmembrane region" description="Helical" evidence="20">
    <location>
        <begin position="263"/>
        <end position="287"/>
    </location>
</feature>
<keyword evidence="15 20" id="KW-0520">NAD</keyword>
<feature type="transmembrane region" description="Helical" evidence="20">
    <location>
        <begin position="40"/>
        <end position="60"/>
    </location>
</feature>
<comment type="catalytic activity">
    <reaction evidence="18 20">
        <text>a plastoquinone + NADPH + (n+1) H(+)(in) = a plastoquinol + NADP(+) + n H(+)(out)</text>
        <dbReference type="Rhea" id="RHEA:42612"/>
        <dbReference type="Rhea" id="RHEA-COMP:9561"/>
        <dbReference type="Rhea" id="RHEA-COMP:9562"/>
        <dbReference type="ChEBI" id="CHEBI:15378"/>
        <dbReference type="ChEBI" id="CHEBI:17757"/>
        <dbReference type="ChEBI" id="CHEBI:57783"/>
        <dbReference type="ChEBI" id="CHEBI:58349"/>
        <dbReference type="ChEBI" id="CHEBI:62192"/>
    </reaction>
</comment>
<dbReference type="GO" id="GO:0008137">
    <property type="term" value="F:NADH dehydrogenase (ubiquinone) activity"/>
    <property type="evidence" value="ECO:0007669"/>
    <property type="project" value="InterPro"/>
</dbReference>
<feature type="domain" description="NADH-Ubiquinone oxidoreductase (complex I) chain 5 N-terminal" evidence="22">
    <location>
        <begin position="75"/>
        <end position="125"/>
    </location>
</feature>
<dbReference type="EC" id="7.1.1.-" evidence="20"/>
<dbReference type="InterPro" id="IPR018393">
    <property type="entry name" value="NADHpl_OxRdtase_5_subgr"/>
</dbReference>
<dbReference type="RefSeq" id="YP_010155555.1">
    <property type="nucleotide sequence ID" value="NC_057215.1"/>
</dbReference>
<dbReference type="InterPro" id="IPR003945">
    <property type="entry name" value="NU5C-like"/>
</dbReference>
<geneLocation type="chloroplast" evidence="24"/>
<comment type="subunit">
    <text evidence="4 20">NDH is composed of at least 16 different subunits, 5 of which are encoded in the nucleus.</text>
</comment>
<dbReference type="PRINTS" id="PR01434">
    <property type="entry name" value="NADHDHGNASE5"/>
</dbReference>
<dbReference type="Pfam" id="PF01010">
    <property type="entry name" value="Proton_antipo_C"/>
    <property type="match status" value="1"/>
</dbReference>
<evidence type="ECO:0000256" key="6">
    <source>
        <dbReference type="ARBA" id="ARBA00022448"/>
    </source>
</evidence>
<dbReference type="NCBIfam" id="NF005141">
    <property type="entry name" value="PRK06590.1"/>
    <property type="match status" value="1"/>
</dbReference>
<evidence type="ECO:0000256" key="13">
    <source>
        <dbReference type="ARBA" id="ARBA00022967"/>
    </source>
</evidence>
<keyword evidence="12 20" id="KW-0618">Plastoquinone</keyword>
<keyword evidence="14 20" id="KW-1133">Transmembrane helix</keyword>
<evidence type="ECO:0000256" key="14">
    <source>
        <dbReference type="ARBA" id="ARBA00022989"/>
    </source>
</evidence>
<dbReference type="AlphaFoldDB" id="A0A7U0MQY9"/>
<organism evidence="24">
    <name type="scientific">Ilex x attenuata</name>
    <dbReference type="NCBI Taxonomy" id="185485"/>
    <lineage>
        <taxon>Eukaryota</taxon>
        <taxon>Viridiplantae</taxon>
        <taxon>Streptophyta</taxon>
        <taxon>Embryophyta</taxon>
        <taxon>Tracheophyta</taxon>
        <taxon>Spermatophyta</taxon>
        <taxon>Magnoliopsida</taxon>
        <taxon>eudicotyledons</taxon>
        <taxon>Gunneridae</taxon>
        <taxon>Pentapetalae</taxon>
        <taxon>asterids</taxon>
        <taxon>campanulids</taxon>
        <taxon>Aquifoliales</taxon>
        <taxon>Aquifoliaceae</taxon>
        <taxon>Ilex</taxon>
    </lineage>
</organism>
<keyword evidence="8 20" id="KW-0934">Plastid</keyword>
<evidence type="ECO:0000256" key="9">
    <source>
        <dbReference type="ARBA" id="ARBA00022692"/>
    </source>
</evidence>
<feature type="transmembrane region" description="Helical" evidence="20">
    <location>
        <begin position="85"/>
        <end position="109"/>
    </location>
</feature>
<evidence type="ECO:0000259" key="21">
    <source>
        <dbReference type="Pfam" id="PF00361"/>
    </source>
</evidence>
<dbReference type="InterPro" id="IPR001750">
    <property type="entry name" value="ND/Mrp_TM"/>
</dbReference>
<evidence type="ECO:0000256" key="20">
    <source>
        <dbReference type="RuleBase" id="RU364062"/>
    </source>
</evidence>
<evidence type="ECO:0000259" key="22">
    <source>
        <dbReference type="Pfam" id="PF00662"/>
    </source>
</evidence>
<feature type="transmembrane region" description="Helical" evidence="20">
    <location>
        <begin position="327"/>
        <end position="348"/>
    </location>
</feature>
<dbReference type="GO" id="GO:0015990">
    <property type="term" value="P:electron transport coupled proton transport"/>
    <property type="evidence" value="ECO:0007669"/>
    <property type="project" value="TreeGrafter"/>
</dbReference>
<reference evidence="24" key="1">
    <citation type="submission" date="2020-11" db="EMBL/GenBank/DDBJ databases">
        <title>The complete chloroplast genome of Ilex x attenuata 'Sunny Foster'.</title>
        <authorList>
            <person name="Zhang Q."/>
            <person name="Zhang M."/>
            <person name="Zhou P."/>
            <person name="Huang J."/>
        </authorList>
    </citation>
    <scope>NUCLEOTIDE SEQUENCE</scope>
    <source>
        <tissue evidence="24">Leaves</tissue>
    </source>
</reference>
<dbReference type="EMBL" id="MW286437">
    <property type="protein sequence ID" value="QQX45223.1"/>
    <property type="molecule type" value="Genomic_DNA"/>
</dbReference>
<dbReference type="PRINTS" id="PR01435">
    <property type="entry name" value="NPOXDRDTASE5"/>
</dbReference>
<dbReference type="GO" id="GO:0009535">
    <property type="term" value="C:chloroplast thylakoid membrane"/>
    <property type="evidence" value="ECO:0007669"/>
    <property type="project" value="UniProtKB-SubCell"/>
</dbReference>
<feature type="domain" description="NADH:quinone oxidoreductase/Mrp antiporter transmembrane" evidence="21">
    <location>
        <begin position="141"/>
        <end position="441"/>
    </location>
</feature>
<evidence type="ECO:0000256" key="3">
    <source>
        <dbReference type="ARBA" id="ARBA00008200"/>
    </source>
</evidence>
<evidence type="ECO:0000259" key="23">
    <source>
        <dbReference type="Pfam" id="PF01010"/>
    </source>
</evidence>
<keyword evidence="16 20" id="KW-0793">Thylakoid</keyword>
<keyword evidence="6 20" id="KW-0813">Transport</keyword>
<evidence type="ECO:0000256" key="7">
    <source>
        <dbReference type="ARBA" id="ARBA00022528"/>
    </source>
</evidence>
<keyword evidence="13" id="KW-1278">Translocase</keyword>
<evidence type="ECO:0000256" key="10">
    <source>
        <dbReference type="ARBA" id="ARBA00022719"/>
    </source>
</evidence>